<dbReference type="SUPFAM" id="SSF161098">
    <property type="entry name" value="MetI-like"/>
    <property type="match status" value="1"/>
</dbReference>
<dbReference type="PROSITE" id="PS50928">
    <property type="entry name" value="ABC_TM1"/>
    <property type="match status" value="1"/>
</dbReference>
<keyword evidence="3" id="KW-1003">Cell membrane</keyword>
<feature type="transmembrane region" description="Helical" evidence="7">
    <location>
        <begin position="238"/>
        <end position="263"/>
    </location>
</feature>
<organism evidence="10 11">
    <name type="scientific">Haloactinomyces albus</name>
    <dbReference type="NCBI Taxonomy" id="1352928"/>
    <lineage>
        <taxon>Bacteria</taxon>
        <taxon>Bacillati</taxon>
        <taxon>Actinomycetota</taxon>
        <taxon>Actinomycetes</taxon>
        <taxon>Actinopolysporales</taxon>
        <taxon>Actinopolysporaceae</taxon>
        <taxon>Haloactinomyces</taxon>
    </lineage>
</organism>
<dbReference type="Proteomes" id="UP001180845">
    <property type="component" value="Unassembled WGS sequence"/>
</dbReference>
<feature type="transmembrane region" description="Helical" evidence="7">
    <location>
        <begin position="109"/>
        <end position="130"/>
    </location>
</feature>
<dbReference type="PANTHER" id="PTHR43005:SF1">
    <property type="entry name" value="SPERMIDINE_PUTRESCINE TRANSPORT SYSTEM PERMEASE PROTEIN"/>
    <property type="match status" value="1"/>
</dbReference>
<keyword evidence="10" id="KW-0762">Sugar transport</keyword>
<feature type="transmembrane region" description="Helical" evidence="7">
    <location>
        <begin position="193"/>
        <end position="217"/>
    </location>
</feature>
<dbReference type="EMBL" id="JAVDXW010000001">
    <property type="protein sequence ID" value="MDR7303547.1"/>
    <property type="molecule type" value="Genomic_DNA"/>
</dbReference>
<feature type="transmembrane region" description="Helical" evidence="7">
    <location>
        <begin position="142"/>
        <end position="162"/>
    </location>
</feature>
<dbReference type="GO" id="GO:0055085">
    <property type="term" value="P:transmembrane transport"/>
    <property type="evidence" value="ECO:0007669"/>
    <property type="project" value="InterPro"/>
</dbReference>
<proteinExistence type="inferred from homology"/>
<gene>
    <name evidence="10" type="ORF">JOF55_003728</name>
</gene>
<comment type="subcellular location">
    <subcellularLocation>
        <location evidence="1 7">Cell membrane</location>
        <topology evidence="1 7">Multi-pass membrane protein</topology>
    </subcellularLocation>
</comment>
<evidence type="ECO:0000259" key="9">
    <source>
        <dbReference type="PROSITE" id="PS50928"/>
    </source>
</evidence>
<feature type="domain" description="ABC transmembrane type-1" evidence="9">
    <location>
        <begin position="105"/>
        <end position="319"/>
    </location>
</feature>
<dbReference type="PANTHER" id="PTHR43005">
    <property type="entry name" value="BLR7065 PROTEIN"/>
    <property type="match status" value="1"/>
</dbReference>
<evidence type="ECO:0000313" key="11">
    <source>
        <dbReference type="Proteomes" id="UP001180845"/>
    </source>
</evidence>
<sequence>MTASEGTTMATTDVDAEASRTRLTSGPTQRGRGRRRLSESRLGDYLFVLPAVAFIALLMLYPLFYNVKLSLYDVNLGNFLSGERPFVGLQNYVEAFGSSAFWHSLGTSLVYTGSSILLSFVLGYALALFFNRAFPGNGVMRAILLVTYVLPSVVSGTVWRWMLQGDSGIVNAVLLNLGIIDEPIFWLVHGDTAMISVVTSTVWVTSPFVMILLLAGLQSIPEGLYEAAKIDGASAVKRFWYVTMPAMRPVALTVLLLSFIFTFKTFDNIFVMTKGGPGDATTITPIYAYEKAFGFFEFSDGAVASTVLIAISVLMALVYFKLSQREEAA</sequence>
<comment type="similarity">
    <text evidence="7">Belongs to the binding-protein-dependent transport system permease family.</text>
</comment>
<evidence type="ECO:0000256" key="5">
    <source>
        <dbReference type="ARBA" id="ARBA00022989"/>
    </source>
</evidence>
<evidence type="ECO:0000256" key="3">
    <source>
        <dbReference type="ARBA" id="ARBA00022475"/>
    </source>
</evidence>
<comment type="caution">
    <text evidence="10">The sequence shown here is derived from an EMBL/GenBank/DDBJ whole genome shotgun (WGS) entry which is preliminary data.</text>
</comment>
<name>A0AAE3ZHY6_9ACTN</name>
<evidence type="ECO:0000313" key="10">
    <source>
        <dbReference type="EMBL" id="MDR7303547.1"/>
    </source>
</evidence>
<keyword evidence="11" id="KW-1185">Reference proteome</keyword>
<dbReference type="AlphaFoldDB" id="A0AAE3ZHY6"/>
<evidence type="ECO:0000256" key="1">
    <source>
        <dbReference type="ARBA" id="ARBA00004651"/>
    </source>
</evidence>
<feature type="region of interest" description="Disordered" evidence="8">
    <location>
        <begin position="1"/>
        <end position="35"/>
    </location>
</feature>
<evidence type="ECO:0000256" key="6">
    <source>
        <dbReference type="ARBA" id="ARBA00023136"/>
    </source>
</evidence>
<dbReference type="Gene3D" id="1.10.3720.10">
    <property type="entry name" value="MetI-like"/>
    <property type="match status" value="1"/>
</dbReference>
<keyword evidence="6 7" id="KW-0472">Membrane</keyword>
<reference evidence="10" key="1">
    <citation type="submission" date="2023-07" db="EMBL/GenBank/DDBJ databases">
        <title>Sequencing the genomes of 1000 actinobacteria strains.</title>
        <authorList>
            <person name="Klenk H.-P."/>
        </authorList>
    </citation>
    <scope>NUCLEOTIDE SEQUENCE</scope>
    <source>
        <strain evidence="10">DSM 45977</strain>
    </source>
</reference>
<evidence type="ECO:0000256" key="8">
    <source>
        <dbReference type="SAM" id="MobiDB-lite"/>
    </source>
</evidence>
<feature type="transmembrane region" description="Helical" evidence="7">
    <location>
        <begin position="42"/>
        <end position="64"/>
    </location>
</feature>
<feature type="compositionally biased region" description="Polar residues" evidence="8">
    <location>
        <begin position="1"/>
        <end position="11"/>
    </location>
</feature>
<protein>
    <submittedName>
        <fullName evidence="10">Multiple sugar transport system permease protein</fullName>
    </submittedName>
</protein>
<dbReference type="InterPro" id="IPR000515">
    <property type="entry name" value="MetI-like"/>
</dbReference>
<dbReference type="RefSeq" id="WP_310275934.1">
    <property type="nucleotide sequence ID" value="NZ_JAVDXW010000001.1"/>
</dbReference>
<evidence type="ECO:0000256" key="2">
    <source>
        <dbReference type="ARBA" id="ARBA00022448"/>
    </source>
</evidence>
<evidence type="ECO:0000256" key="7">
    <source>
        <dbReference type="RuleBase" id="RU363032"/>
    </source>
</evidence>
<dbReference type="Pfam" id="PF00528">
    <property type="entry name" value="BPD_transp_1"/>
    <property type="match status" value="1"/>
</dbReference>
<keyword evidence="4 7" id="KW-0812">Transmembrane</keyword>
<accession>A0AAE3ZHY6</accession>
<feature type="transmembrane region" description="Helical" evidence="7">
    <location>
        <begin position="301"/>
        <end position="320"/>
    </location>
</feature>
<evidence type="ECO:0000256" key="4">
    <source>
        <dbReference type="ARBA" id="ARBA00022692"/>
    </source>
</evidence>
<dbReference type="InterPro" id="IPR035906">
    <property type="entry name" value="MetI-like_sf"/>
</dbReference>
<keyword evidence="2 7" id="KW-0813">Transport</keyword>
<dbReference type="CDD" id="cd06261">
    <property type="entry name" value="TM_PBP2"/>
    <property type="match status" value="1"/>
</dbReference>
<keyword evidence="5 7" id="KW-1133">Transmembrane helix</keyword>
<dbReference type="GO" id="GO:0005886">
    <property type="term" value="C:plasma membrane"/>
    <property type="evidence" value="ECO:0007669"/>
    <property type="project" value="UniProtKB-SubCell"/>
</dbReference>